<dbReference type="Pfam" id="PF00202">
    <property type="entry name" value="Aminotran_3"/>
    <property type="match status" value="1"/>
</dbReference>
<dbReference type="EC" id="2.6.1.22" evidence="5"/>
<evidence type="ECO:0000256" key="1">
    <source>
        <dbReference type="ARBA" id="ARBA00001750"/>
    </source>
</evidence>
<keyword evidence="9 16" id="KW-0663">Pyridoxal phosphate</keyword>
<comment type="cofactor">
    <cofactor evidence="2">
        <name>pyridoxal 5'-phosphate</name>
        <dbReference type="ChEBI" id="CHEBI:597326"/>
    </cofactor>
</comment>
<evidence type="ECO:0000256" key="14">
    <source>
        <dbReference type="ARBA" id="ARBA00048021"/>
    </source>
</evidence>
<evidence type="ECO:0000256" key="10">
    <source>
        <dbReference type="ARBA" id="ARBA00029760"/>
    </source>
</evidence>
<dbReference type="PROSITE" id="PS00600">
    <property type="entry name" value="AA_TRANSFER_CLASS_3"/>
    <property type="match status" value="1"/>
</dbReference>
<evidence type="ECO:0000256" key="12">
    <source>
        <dbReference type="ARBA" id="ARBA00030857"/>
    </source>
</evidence>
<evidence type="ECO:0000256" key="3">
    <source>
        <dbReference type="ARBA" id="ARBA00005176"/>
    </source>
</evidence>
<evidence type="ECO:0000256" key="6">
    <source>
        <dbReference type="ARBA" id="ARBA00012912"/>
    </source>
</evidence>
<dbReference type="CDD" id="cd00610">
    <property type="entry name" value="OAT_like"/>
    <property type="match status" value="1"/>
</dbReference>
<evidence type="ECO:0000256" key="9">
    <source>
        <dbReference type="ARBA" id="ARBA00022898"/>
    </source>
</evidence>
<evidence type="ECO:0000256" key="8">
    <source>
        <dbReference type="ARBA" id="ARBA00022679"/>
    </source>
</evidence>
<dbReference type="InterPro" id="IPR015421">
    <property type="entry name" value="PyrdxlP-dep_Trfase_major"/>
</dbReference>
<dbReference type="Gene3D" id="3.40.640.10">
    <property type="entry name" value="Type I PLP-dependent aspartate aminotransferase-like (Major domain)"/>
    <property type="match status" value="1"/>
</dbReference>
<dbReference type="SUPFAM" id="SSF53383">
    <property type="entry name" value="PLP-dependent transferases"/>
    <property type="match status" value="1"/>
</dbReference>
<protein>
    <recommendedName>
        <fullName evidence="12">(S)-3-amino-2-methylpropionate transaminase</fullName>
        <ecNumber evidence="6">2.6.1.19</ecNumber>
        <ecNumber evidence="5">2.6.1.22</ecNumber>
    </recommendedName>
    <alternativeName>
        <fullName evidence="13">GABA aminotransferase</fullName>
    </alternativeName>
    <alternativeName>
        <fullName evidence="11">Gamma-amino-N-butyrate transaminase</fullName>
    </alternativeName>
    <alternativeName>
        <fullName evidence="15">Glutamate:succinic semialdehyde transaminase</fullName>
    </alternativeName>
    <alternativeName>
        <fullName evidence="10">L-AIBAT</fullName>
    </alternativeName>
</protein>
<dbReference type="InterPro" id="IPR005814">
    <property type="entry name" value="Aminotrans_3"/>
</dbReference>
<reference evidence="17 18" key="1">
    <citation type="submission" date="2020-06" db="EMBL/GenBank/DDBJ databases">
        <authorList>
            <person name="Jo H."/>
        </authorList>
    </citation>
    <scope>NUCLEOTIDE SEQUENCE [LARGE SCALE GENOMIC DNA]</scope>
    <source>
        <strain evidence="17 18">I46</strain>
    </source>
</reference>
<comment type="catalytic activity">
    <reaction evidence="14">
        <text>4-aminobutanoate + 2-oxoglutarate = succinate semialdehyde + L-glutamate</text>
        <dbReference type="Rhea" id="RHEA:23352"/>
        <dbReference type="ChEBI" id="CHEBI:16810"/>
        <dbReference type="ChEBI" id="CHEBI:29985"/>
        <dbReference type="ChEBI" id="CHEBI:57706"/>
        <dbReference type="ChEBI" id="CHEBI:59888"/>
        <dbReference type="EC" id="2.6.1.19"/>
    </reaction>
</comment>
<dbReference type="GO" id="GO:0047298">
    <property type="term" value="F:(S)-3-amino-2-methylpropionate transaminase activity"/>
    <property type="evidence" value="ECO:0007669"/>
    <property type="project" value="UniProtKB-EC"/>
</dbReference>
<dbReference type="GO" id="GO:0009448">
    <property type="term" value="P:gamma-aminobutyric acid metabolic process"/>
    <property type="evidence" value="ECO:0007669"/>
    <property type="project" value="InterPro"/>
</dbReference>
<keyword evidence="8 17" id="KW-0808">Transferase</keyword>
<dbReference type="EC" id="2.6.1.19" evidence="6"/>
<comment type="pathway">
    <text evidence="3">Amino-acid degradation; 4-aminobutanoate degradation.</text>
</comment>
<dbReference type="AlphaFoldDB" id="A0A7D5EXF3"/>
<dbReference type="PIRSF" id="PIRSF000521">
    <property type="entry name" value="Transaminase_4ab_Lys_Orn"/>
    <property type="match status" value="1"/>
</dbReference>
<dbReference type="FunFam" id="3.40.640.10:FF:000013">
    <property type="entry name" value="4-aminobutyrate aminotransferase"/>
    <property type="match status" value="1"/>
</dbReference>
<dbReference type="InterPro" id="IPR050103">
    <property type="entry name" value="Class-III_PLP-dep_AT"/>
</dbReference>
<dbReference type="InterPro" id="IPR015424">
    <property type="entry name" value="PyrdxlP-dep_Trfase"/>
</dbReference>
<evidence type="ECO:0000256" key="15">
    <source>
        <dbReference type="ARBA" id="ARBA00050054"/>
    </source>
</evidence>
<dbReference type="GO" id="GO:0034386">
    <property type="term" value="F:4-aminobutyrate:2-oxoglutarate transaminase activity"/>
    <property type="evidence" value="ECO:0007669"/>
    <property type="project" value="UniProtKB-EC"/>
</dbReference>
<name>A0A7D5EXF3_9MICO</name>
<dbReference type="InterPro" id="IPR015422">
    <property type="entry name" value="PyrdxlP-dep_Trfase_small"/>
</dbReference>
<dbReference type="GO" id="GO:0030170">
    <property type="term" value="F:pyridoxal phosphate binding"/>
    <property type="evidence" value="ECO:0007669"/>
    <property type="project" value="InterPro"/>
</dbReference>
<evidence type="ECO:0000256" key="2">
    <source>
        <dbReference type="ARBA" id="ARBA00001933"/>
    </source>
</evidence>
<keyword evidence="7 17" id="KW-0032">Aminotransferase</keyword>
<evidence type="ECO:0000256" key="5">
    <source>
        <dbReference type="ARBA" id="ARBA00012876"/>
    </source>
</evidence>
<evidence type="ECO:0000256" key="4">
    <source>
        <dbReference type="ARBA" id="ARBA00008954"/>
    </source>
</evidence>
<evidence type="ECO:0000313" key="18">
    <source>
        <dbReference type="Proteomes" id="UP000509638"/>
    </source>
</evidence>
<evidence type="ECO:0000313" key="17">
    <source>
        <dbReference type="EMBL" id="QLD11630.1"/>
    </source>
</evidence>
<sequence>MTLPRLVTEIPGPVSRRLQAERAQAVPPGFGVTLPVFVARATDSTLEDVDGNEFIDFASGIAVTSVGAANPRVRERIAAQAERFTHTCFMVTEYEGYVRVAQWLNDRVPGDHEKRTGLFTTGAEAVENAVKIARSYTGRPGVLVVDEAYHGRSLLTLGMTAKEHPYKTSFGPFPADIVRVPNANPLRGRPVAEVLAEIERIVDEHGGEAFAALVVEPIQGEGGFVVPAPGFLAGLRTIADRHGIVLVIDEIQSGLGRTGRLFASEHEDVTADLLLTAKALGAGLPLSAVTGRADIMDAVHPGGLGGTYAGNPLACEAALAVFEILEEPGVLEAVADIERTVRAALEPLRHEIGVVADVRGRGAMMAVEFADPDTLAPRADLAQRISAACHAAGVLTLTCGTHGNVIRLLPPLVIDPQILRAGLDILVGAIRTATADPTDPEGEA</sequence>
<evidence type="ECO:0000256" key="16">
    <source>
        <dbReference type="RuleBase" id="RU003560"/>
    </source>
</evidence>
<accession>A0A7D5EXF3</accession>
<evidence type="ECO:0000256" key="7">
    <source>
        <dbReference type="ARBA" id="ARBA00022576"/>
    </source>
</evidence>
<dbReference type="Gene3D" id="3.90.1150.10">
    <property type="entry name" value="Aspartate Aminotransferase, domain 1"/>
    <property type="match status" value="1"/>
</dbReference>
<dbReference type="GO" id="GO:0042802">
    <property type="term" value="F:identical protein binding"/>
    <property type="evidence" value="ECO:0007669"/>
    <property type="project" value="TreeGrafter"/>
</dbReference>
<dbReference type="InterPro" id="IPR004632">
    <property type="entry name" value="4NH2But_aminotransferase_bac"/>
</dbReference>
<evidence type="ECO:0000256" key="13">
    <source>
        <dbReference type="ARBA" id="ARBA00031787"/>
    </source>
</evidence>
<dbReference type="EMBL" id="CP058316">
    <property type="protein sequence ID" value="QLD11630.1"/>
    <property type="molecule type" value="Genomic_DNA"/>
</dbReference>
<evidence type="ECO:0000256" key="11">
    <source>
        <dbReference type="ARBA" id="ARBA00030204"/>
    </source>
</evidence>
<proteinExistence type="inferred from homology"/>
<gene>
    <name evidence="17" type="primary">gabT</name>
    <name evidence="17" type="ORF">HW566_07515</name>
</gene>
<comment type="similarity">
    <text evidence="4 16">Belongs to the class-III pyridoxal-phosphate-dependent aminotransferase family.</text>
</comment>
<dbReference type="Proteomes" id="UP000509638">
    <property type="component" value="Chromosome"/>
</dbReference>
<dbReference type="InterPro" id="IPR049704">
    <property type="entry name" value="Aminotrans_3_PPA_site"/>
</dbReference>
<dbReference type="PANTHER" id="PTHR11986">
    <property type="entry name" value="AMINOTRANSFERASE CLASS III"/>
    <property type="match status" value="1"/>
</dbReference>
<dbReference type="RefSeq" id="WP_178011714.1">
    <property type="nucleotide sequence ID" value="NZ_CP058316.1"/>
</dbReference>
<organism evidence="17 18">
    <name type="scientific">Microbacterium oleivorans</name>
    <dbReference type="NCBI Taxonomy" id="273677"/>
    <lineage>
        <taxon>Bacteria</taxon>
        <taxon>Bacillati</taxon>
        <taxon>Actinomycetota</taxon>
        <taxon>Actinomycetes</taxon>
        <taxon>Micrococcales</taxon>
        <taxon>Microbacteriaceae</taxon>
        <taxon>Microbacterium</taxon>
    </lineage>
</organism>
<comment type="catalytic activity">
    <reaction evidence="1">
        <text>(S)-3-amino-2-methylpropanoate + 2-oxoglutarate = 2-methyl-3-oxopropanoate + L-glutamate</text>
        <dbReference type="Rhea" id="RHEA:13993"/>
        <dbReference type="ChEBI" id="CHEBI:16810"/>
        <dbReference type="ChEBI" id="CHEBI:29985"/>
        <dbReference type="ChEBI" id="CHEBI:57700"/>
        <dbReference type="ChEBI" id="CHEBI:58655"/>
        <dbReference type="EC" id="2.6.1.22"/>
    </reaction>
</comment>
<dbReference type="NCBIfam" id="TIGR00700">
    <property type="entry name" value="GABAtrnsam"/>
    <property type="match status" value="1"/>
</dbReference>